<evidence type="ECO:0000313" key="1">
    <source>
        <dbReference type="EMBL" id="PQV62828.1"/>
    </source>
</evidence>
<proteinExistence type="predicted"/>
<keyword evidence="2" id="KW-1185">Reference proteome</keyword>
<dbReference type="Proteomes" id="UP000237684">
    <property type="component" value="Unassembled WGS sequence"/>
</dbReference>
<accession>A0A2S8SPV4</accession>
<sequence length="40" mass="4630">MSALHLATHERRGQKQKTQYYLATPFLATHIGHSHDLKRS</sequence>
<dbReference type="InParanoid" id="A0A2S8SPV4"/>
<gene>
    <name evidence="1" type="ORF">B1R32_12140</name>
</gene>
<reference evidence="1 2" key="1">
    <citation type="journal article" date="2018" name="Syst. Appl. Microbiol.">
        <title>Abditibacterium utsteinense sp. nov., the first cultivated member of candidate phylum FBP, isolated from ice-free Antarctic soil samples.</title>
        <authorList>
            <person name="Tahon G."/>
            <person name="Tytgat B."/>
            <person name="Lebbe L."/>
            <person name="Carlier A."/>
            <person name="Willems A."/>
        </authorList>
    </citation>
    <scope>NUCLEOTIDE SEQUENCE [LARGE SCALE GENOMIC DNA]</scope>
    <source>
        <strain evidence="1 2">LMG 29911</strain>
    </source>
</reference>
<comment type="caution">
    <text evidence="1">The sequence shown here is derived from an EMBL/GenBank/DDBJ whole genome shotgun (WGS) entry which is preliminary data.</text>
</comment>
<name>A0A2S8SPV4_9BACT</name>
<dbReference type="AlphaFoldDB" id="A0A2S8SPV4"/>
<protein>
    <submittedName>
        <fullName evidence="1">Uncharacterized protein</fullName>
    </submittedName>
</protein>
<dbReference type="EMBL" id="NIGF01000021">
    <property type="protein sequence ID" value="PQV62828.1"/>
    <property type="molecule type" value="Genomic_DNA"/>
</dbReference>
<evidence type="ECO:0000313" key="2">
    <source>
        <dbReference type="Proteomes" id="UP000237684"/>
    </source>
</evidence>
<organism evidence="1 2">
    <name type="scientific">Abditibacterium utsteinense</name>
    <dbReference type="NCBI Taxonomy" id="1960156"/>
    <lineage>
        <taxon>Bacteria</taxon>
        <taxon>Pseudomonadati</taxon>
        <taxon>Abditibacteriota</taxon>
        <taxon>Abditibacteriia</taxon>
        <taxon>Abditibacteriales</taxon>
        <taxon>Abditibacteriaceae</taxon>
        <taxon>Abditibacterium</taxon>
    </lineage>
</organism>